<reference evidence="1" key="1">
    <citation type="journal article" date="2013" name="Genetics">
        <title>The draft genome and transcriptome of Panagrellus redivivus are shaped by the harsh demands of a free-living lifestyle.</title>
        <authorList>
            <person name="Srinivasan J."/>
            <person name="Dillman A.R."/>
            <person name="Macchietto M.G."/>
            <person name="Heikkinen L."/>
            <person name="Lakso M."/>
            <person name="Fracchia K.M."/>
            <person name="Antoshechkin I."/>
            <person name="Mortazavi A."/>
            <person name="Wong G."/>
            <person name="Sternberg P.W."/>
        </authorList>
    </citation>
    <scope>NUCLEOTIDE SEQUENCE [LARGE SCALE GENOMIC DNA]</scope>
    <source>
        <strain evidence="1">MT8872</strain>
    </source>
</reference>
<reference evidence="2" key="2">
    <citation type="submission" date="2020-10" db="UniProtKB">
        <authorList>
            <consortium name="WormBaseParasite"/>
        </authorList>
    </citation>
    <scope>IDENTIFICATION</scope>
</reference>
<proteinExistence type="predicted"/>
<evidence type="ECO:0000313" key="2">
    <source>
        <dbReference type="WBParaSite" id="Pan_g7948.t1"/>
    </source>
</evidence>
<protein>
    <submittedName>
        <fullName evidence="2">Uncharacterized protein</fullName>
    </submittedName>
</protein>
<sequence length="77" mass="8686">MEVHIWLPMPVTVLPSFAGSRRCLYELSLETPADDVPLNIISKYLTKTAVTFTVNWMPAPHSTMPCKHSLAFPNRES</sequence>
<dbReference type="AlphaFoldDB" id="A0A7E4W7D4"/>
<dbReference type="WBParaSite" id="Pan_g7948.t1">
    <property type="protein sequence ID" value="Pan_g7948.t1"/>
    <property type="gene ID" value="Pan_g7948"/>
</dbReference>
<keyword evidence="1" id="KW-1185">Reference proteome</keyword>
<accession>A0A7E4W7D4</accession>
<name>A0A7E4W7D4_PANRE</name>
<dbReference type="Proteomes" id="UP000492821">
    <property type="component" value="Unassembled WGS sequence"/>
</dbReference>
<organism evidence="1 2">
    <name type="scientific">Panagrellus redivivus</name>
    <name type="common">Microworm</name>
    <dbReference type="NCBI Taxonomy" id="6233"/>
    <lineage>
        <taxon>Eukaryota</taxon>
        <taxon>Metazoa</taxon>
        <taxon>Ecdysozoa</taxon>
        <taxon>Nematoda</taxon>
        <taxon>Chromadorea</taxon>
        <taxon>Rhabditida</taxon>
        <taxon>Tylenchina</taxon>
        <taxon>Panagrolaimomorpha</taxon>
        <taxon>Panagrolaimoidea</taxon>
        <taxon>Panagrolaimidae</taxon>
        <taxon>Panagrellus</taxon>
    </lineage>
</organism>
<evidence type="ECO:0000313" key="1">
    <source>
        <dbReference type="Proteomes" id="UP000492821"/>
    </source>
</evidence>